<evidence type="ECO:0000313" key="8">
    <source>
        <dbReference type="Proteomes" id="UP000799118"/>
    </source>
</evidence>
<evidence type="ECO:0000256" key="1">
    <source>
        <dbReference type="ARBA" id="ARBA00022723"/>
    </source>
</evidence>
<dbReference type="Gene3D" id="6.10.140.2220">
    <property type="match status" value="1"/>
</dbReference>
<evidence type="ECO:0000256" key="4">
    <source>
        <dbReference type="PROSITE-ProRule" id="PRU00134"/>
    </source>
</evidence>
<dbReference type="Pfam" id="PF01753">
    <property type="entry name" value="zf-MYND"/>
    <property type="match status" value="1"/>
</dbReference>
<protein>
    <recommendedName>
        <fullName evidence="6">MYND-type domain-containing protein</fullName>
    </recommendedName>
</protein>
<dbReference type="InterPro" id="IPR002893">
    <property type="entry name" value="Znf_MYND"/>
</dbReference>
<evidence type="ECO:0000313" key="7">
    <source>
        <dbReference type="EMBL" id="KAE9398867.1"/>
    </source>
</evidence>
<dbReference type="PROSITE" id="PS50865">
    <property type="entry name" value="ZF_MYND_2"/>
    <property type="match status" value="1"/>
</dbReference>
<keyword evidence="1" id="KW-0479">Metal-binding</keyword>
<dbReference type="GO" id="GO:0008270">
    <property type="term" value="F:zinc ion binding"/>
    <property type="evidence" value="ECO:0007669"/>
    <property type="project" value="UniProtKB-KW"/>
</dbReference>
<keyword evidence="3" id="KW-0862">Zinc</keyword>
<feature type="compositionally biased region" description="Acidic residues" evidence="5">
    <location>
        <begin position="514"/>
        <end position="543"/>
    </location>
</feature>
<feature type="region of interest" description="Disordered" evidence="5">
    <location>
        <begin position="510"/>
        <end position="543"/>
    </location>
</feature>
<accession>A0A6A4HPC3</accession>
<feature type="domain" description="MYND-type" evidence="6">
    <location>
        <begin position="351"/>
        <end position="391"/>
    </location>
</feature>
<evidence type="ECO:0000256" key="5">
    <source>
        <dbReference type="SAM" id="MobiDB-lite"/>
    </source>
</evidence>
<evidence type="ECO:0000256" key="2">
    <source>
        <dbReference type="ARBA" id="ARBA00022771"/>
    </source>
</evidence>
<keyword evidence="8" id="KW-1185">Reference proteome</keyword>
<name>A0A6A4HPC3_9AGAR</name>
<evidence type="ECO:0000259" key="6">
    <source>
        <dbReference type="PROSITE" id="PS50865"/>
    </source>
</evidence>
<evidence type="ECO:0000256" key="3">
    <source>
        <dbReference type="ARBA" id="ARBA00022833"/>
    </source>
</evidence>
<dbReference type="OrthoDB" id="2834938at2759"/>
<reference evidence="7" key="1">
    <citation type="journal article" date="2019" name="Environ. Microbiol.">
        <title>Fungal ecological strategies reflected in gene transcription - a case study of two litter decomposers.</title>
        <authorList>
            <person name="Barbi F."/>
            <person name="Kohler A."/>
            <person name="Barry K."/>
            <person name="Baskaran P."/>
            <person name="Daum C."/>
            <person name="Fauchery L."/>
            <person name="Ihrmark K."/>
            <person name="Kuo A."/>
            <person name="LaButti K."/>
            <person name="Lipzen A."/>
            <person name="Morin E."/>
            <person name="Grigoriev I.V."/>
            <person name="Henrissat B."/>
            <person name="Lindahl B."/>
            <person name="Martin F."/>
        </authorList>
    </citation>
    <scope>NUCLEOTIDE SEQUENCE</scope>
    <source>
        <strain evidence="7">JB14</strain>
    </source>
</reference>
<proteinExistence type="predicted"/>
<dbReference type="AlphaFoldDB" id="A0A6A4HPC3"/>
<organism evidence="7 8">
    <name type="scientific">Gymnopus androsaceus JB14</name>
    <dbReference type="NCBI Taxonomy" id="1447944"/>
    <lineage>
        <taxon>Eukaryota</taxon>
        <taxon>Fungi</taxon>
        <taxon>Dikarya</taxon>
        <taxon>Basidiomycota</taxon>
        <taxon>Agaricomycotina</taxon>
        <taxon>Agaricomycetes</taxon>
        <taxon>Agaricomycetidae</taxon>
        <taxon>Agaricales</taxon>
        <taxon>Marasmiineae</taxon>
        <taxon>Omphalotaceae</taxon>
        <taxon>Gymnopus</taxon>
    </lineage>
</organism>
<dbReference type="Proteomes" id="UP000799118">
    <property type="component" value="Unassembled WGS sequence"/>
</dbReference>
<dbReference type="EMBL" id="ML769476">
    <property type="protein sequence ID" value="KAE9398867.1"/>
    <property type="molecule type" value="Genomic_DNA"/>
</dbReference>
<keyword evidence="2 4" id="KW-0863">Zinc-finger</keyword>
<dbReference type="SUPFAM" id="SSF144232">
    <property type="entry name" value="HIT/MYND zinc finger-like"/>
    <property type="match status" value="1"/>
</dbReference>
<gene>
    <name evidence="7" type="ORF">BT96DRAFT_920483</name>
</gene>
<sequence length="543" mass="61037">MEDVVEKCKVGFSNDGRFNSPELQAKLGQIATPFWTYIGDTLDSVLLSASKDEFYHLLVATPDFLFFLAHSWMFAINLDPRVDISFFSSVGSVANRLFSALHYEDYGAKILDAFISVSPPPDNEYHIASLSLSRIRDELTYAKEVPAQTFDSAVLESILVIFERLTVHNDDVFRAALRHGSVALLSRTMEFLTSQKQKFTPGPGGLKSRYVCLHECAMYFSACFQESPEWVCVALDNDILLTLVKCFPIMGQVDALIPGLGKLLEEPAELVVQIIYCYTIFFISVTNRVVKAVKIIDELDMDEEDDGQWLLWSEKLYAVWCALALEVTQKSSRVAREHFWDGGFSSKTCAFTKCTASSVSKPMACSLCGVSFYCSKDCQRADWKAGHKQKCQSIRSDHSAGFPNPISSLDKAYSVYAATVAQVSLTPAVIKKLRLYIEQNPKTLVSQQMHATINYRIFPPEITVAPYSPQSFPCKEPKANYICTVLVIGTPRRYTRPMPWSWKSLVDGEHFGEQDDEGSMFDSDFDSSEEDDEEESEDDQDSD</sequence>